<protein>
    <submittedName>
        <fullName evidence="1">Uncharacterized protein</fullName>
    </submittedName>
</protein>
<name>A0A9P0LX40_ACAOB</name>
<dbReference type="OrthoDB" id="4405280at2759"/>
<dbReference type="EMBL" id="CAKOFQ010007522">
    <property type="protein sequence ID" value="CAH2002979.1"/>
    <property type="molecule type" value="Genomic_DNA"/>
</dbReference>
<evidence type="ECO:0000313" key="2">
    <source>
        <dbReference type="Proteomes" id="UP001152888"/>
    </source>
</evidence>
<accession>A0A9P0LX40</accession>
<evidence type="ECO:0000313" key="1">
    <source>
        <dbReference type="EMBL" id="CAH2002979.1"/>
    </source>
</evidence>
<dbReference type="Proteomes" id="UP001152888">
    <property type="component" value="Unassembled WGS sequence"/>
</dbReference>
<dbReference type="AlphaFoldDB" id="A0A9P0LX40"/>
<keyword evidence="2" id="KW-1185">Reference proteome</keyword>
<reference evidence="1" key="1">
    <citation type="submission" date="2022-03" db="EMBL/GenBank/DDBJ databases">
        <authorList>
            <person name="Sayadi A."/>
        </authorList>
    </citation>
    <scope>NUCLEOTIDE SEQUENCE</scope>
</reference>
<gene>
    <name evidence="1" type="ORF">ACAOBT_LOCUS27094</name>
</gene>
<organism evidence="1 2">
    <name type="scientific">Acanthoscelides obtectus</name>
    <name type="common">Bean weevil</name>
    <name type="synonym">Bruchus obtectus</name>
    <dbReference type="NCBI Taxonomy" id="200917"/>
    <lineage>
        <taxon>Eukaryota</taxon>
        <taxon>Metazoa</taxon>
        <taxon>Ecdysozoa</taxon>
        <taxon>Arthropoda</taxon>
        <taxon>Hexapoda</taxon>
        <taxon>Insecta</taxon>
        <taxon>Pterygota</taxon>
        <taxon>Neoptera</taxon>
        <taxon>Endopterygota</taxon>
        <taxon>Coleoptera</taxon>
        <taxon>Polyphaga</taxon>
        <taxon>Cucujiformia</taxon>
        <taxon>Chrysomeloidea</taxon>
        <taxon>Chrysomelidae</taxon>
        <taxon>Bruchinae</taxon>
        <taxon>Bruchini</taxon>
        <taxon>Acanthoscelides</taxon>
    </lineage>
</organism>
<sequence>MLFASAYLNTEETHTRAADLNACRIASVLEIGHAFVTNAKIRAQEPAVSTLNVLQETMCLRTTERPM</sequence>
<proteinExistence type="predicted"/>
<comment type="caution">
    <text evidence="1">The sequence shown here is derived from an EMBL/GenBank/DDBJ whole genome shotgun (WGS) entry which is preliminary data.</text>
</comment>